<keyword evidence="1 4" id="KW-0812">Transmembrane</keyword>
<evidence type="ECO:0000313" key="4">
    <source>
        <dbReference type="EMBL" id="EJX04217.1"/>
    </source>
</evidence>
<dbReference type="Pfam" id="PF16344">
    <property type="entry name" value="FecR_C"/>
    <property type="match status" value="1"/>
</dbReference>
<dbReference type="EMBL" id="AMCI01001880">
    <property type="protein sequence ID" value="EJX04217.1"/>
    <property type="molecule type" value="Genomic_DNA"/>
</dbReference>
<dbReference type="AlphaFoldDB" id="J9GAA5"/>
<dbReference type="PIRSF" id="PIRSF018266">
    <property type="entry name" value="FecR"/>
    <property type="match status" value="1"/>
</dbReference>
<accession>J9GAA5</accession>
<feature type="transmembrane region" description="Helical" evidence="1">
    <location>
        <begin position="76"/>
        <end position="96"/>
    </location>
</feature>
<gene>
    <name evidence="4" type="ORF">EVA_07660</name>
</gene>
<dbReference type="GO" id="GO:0016989">
    <property type="term" value="F:sigma factor antagonist activity"/>
    <property type="evidence" value="ECO:0007669"/>
    <property type="project" value="TreeGrafter"/>
</dbReference>
<protein>
    <submittedName>
        <fullName evidence="4">Fe(2+)-dicitrate sensor, transmembrane component</fullName>
    </submittedName>
</protein>
<dbReference type="InterPro" id="IPR032508">
    <property type="entry name" value="FecR_C"/>
</dbReference>
<organism evidence="4">
    <name type="scientific">gut metagenome</name>
    <dbReference type="NCBI Taxonomy" id="749906"/>
    <lineage>
        <taxon>unclassified sequences</taxon>
        <taxon>metagenomes</taxon>
        <taxon>organismal metagenomes</taxon>
    </lineage>
</organism>
<keyword evidence="1" id="KW-1133">Transmembrane helix</keyword>
<feature type="domain" description="FecR protein" evidence="2">
    <location>
        <begin position="114"/>
        <end position="209"/>
    </location>
</feature>
<feature type="domain" description="Protein FecR C-terminal" evidence="3">
    <location>
        <begin position="254"/>
        <end position="323"/>
    </location>
</feature>
<proteinExistence type="predicted"/>
<dbReference type="InterPro" id="IPR006860">
    <property type="entry name" value="FecR"/>
</dbReference>
<dbReference type="InterPro" id="IPR012373">
    <property type="entry name" value="Ferrdict_sens_TM"/>
</dbReference>
<sequence>MMMDYLKGALKPEDKPRFLELLRSDEIYRQKYREMSRTYALATSSWFAQRKEQNLNQLREKLDLRSSRKRTLRRHLWMWSSAAVWTVLLVCGWTLWKGKDGSRSLAGVPAYCQLEVPQGATSRVLLPDSTVVVLNGGTRLKYDARWQELSQREVFLSGEAYFQVTKHDHKPFVVHADELNVKVMGTTFNVASYPDEETIQVSLLEGSVQVYTASDTPDNRWLSPNQQAVYYKDKGSLTVQPIDASAQVAWTTGKLVFINEKLYDILKAIGKRWDVQIMVQSQKVHEEFFSGTIRLDMTLEEILSYLDVDNKFVWRKKGKTWVIADR</sequence>
<dbReference type="PANTHER" id="PTHR30273">
    <property type="entry name" value="PERIPLASMIC SIGNAL SENSOR AND SIGMA FACTOR ACTIVATOR FECR-RELATED"/>
    <property type="match status" value="1"/>
</dbReference>
<reference evidence="4" key="1">
    <citation type="journal article" date="2012" name="PLoS ONE">
        <title>Gene sets for utilization of primary and secondary nutrition supplies in the distal gut of endangered iberian lynx.</title>
        <authorList>
            <person name="Alcaide M."/>
            <person name="Messina E."/>
            <person name="Richter M."/>
            <person name="Bargiela R."/>
            <person name="Peplies J."/>
            <person name="Huws S.A."/>
            <person name="Newbold C.J."/>
            <person name="Golyshin P.N."/>
            <person name="Simon M.A."/>
            <person name="Lopez G."/>
            <person name="Yakimov M.M."/>
            <person name="Ferrer M."/>
        </authorList>
    </citation>
    <scope>NUCLEOTIDE SEQUENCE</scope>
</reference>
<evidence type="ECO:0000256" key="1">
    <source>
        <dbReference type="SAM" id="Phobius"/>
    </source>
</evidence>
<name>J9GAA5_9ZZZZ</name>
<dbReference type="PANTHER" id="PTHR30273:SF2">
    <property type="entry name" value="PROTEIN FECR"/>
    <property type="match status" value="1"/>
</dbReference>
<comment type="caution">
    <text evidence="4">The sequence shown here is derived from an EMBL/GenBank/DDBJ whole genome shotgun (WGS) entry which is preliminary data.</text>
</comment>
<evidence type="ECO:0000259" key="3">
    <source>
        <dbReference type="Pfam" id="PF16344"/>
    </source>
</evidence>
<dbReference type="Gene3D" id="3.55.50.30">
    <property type="match status" value="1"/>
</dbReference>
<evidence type="ECO:0000259" key="2">
    <source>
        <dbReference type="Pfam" id="PF04773"/>
    </source>
</evidence>
<dbReference type="Gene3D" id="2.60.120.1440">
    <property type="match status" value="1"/>
</dbReference>
<keyword evidence="1" id="KW-0472">Membrane</keyword>
<dbReference type="Pfam" id="PF04773">
    <property type="entry name" value="FecR"/>
    <property type="match status" value="1"/>
</dbReference>